<dbReference type="SMART" id="SM00487">
    <property type="entry name" value="DEXDc"/>
    <property type="match status" value="1"/>
</dbReference>
<evidence type="ECO:0000256" key="7">
    <source>
        <dbReference type="ARBA" id="ARBA00047984"/>
    </source>
</evidence>
<evidence type="ECO:0000259" key="13">
    <source>
        <dbReference type="PROSITE" id="PS51195"/>
    </source>
</evidence>
<organism evidence="14 15">
    <name type="scientific">Dinoponera quadriceps</name>
    <name type="common">South American ant</name>
    <dbReference type="NCBI Taxonomy" id="609295"/>
    <lineage>
        <taxon>Eukaryota</taxon>
        <taxon>Metazoa</taxon>
        <taxon>Ecdysozoa</taxon>
        <taxon>Arthropoda</taxon>
        <taxon>Hexapoda</taxon>
        <taxon>Insecta</taxon>
        <taxon>Pterygota</taxon>
        <taxon>Neoptera</taxon>
        <taxon>Endopterygota</taxon>
        <taxon>Hymenoptera</taxon>
        <taxon>Apocrita</taxon>
        <taxon>Aculeata</taxon>
        <taxon>Formicoidea</taxon>
        <taxon>Formicidae</taxon>
        <taxon>Ponerinae</taxon>
        <taxon>Ponerini</taxon>
        <taxon>Dinoponera</taxon>
    </lineage>
</organism>
<dbReference type="CDD" id="cd17967">
    <property type="entry name" value="DEADc_DDX3_DDX4"/>
    <property type="match status" value="1"/>
</dbReference>
<keyword evidence="4 9" id="KW-0347">Helicase</keyword>
<feature type="region of interest" description="Disordered" evidence="10">
    <location>
        <begin position="677"/>
        <end position="700"/>
    </location>
</feature>
<keyword evidence="6" id="KW-0694">RNA-binding</keyword>
<dbReference type="GeneID" id="106750140"/>
<evidence type="ECO:0000256" key="9">
    <source>
        <dbReference type="RuleBase" id="RU000492"/>
    </source>
</evidence>
<keyword evidence="3 9" id="KW-0378">Hydrolase</keyword>
<evidence type="ECO:0000256" key="5">
    <source>
        <dbReference type="ARBA" id="ARBA00022840"/>
    </source>
</evidence>
<dbReference type="FunFam" id="3.40.50.300:FF:000008">
    <property type="entry name" value="ATP-dependent RNA helicase RhlB"/>
    <property type="match status" value="1"/>
</dbReference>
<keyword evidence="14" id="KW-1185">Reference proteome</keyword>
<dbReference type="SUPFAM" id="SSF52540">
    <property type="entry name" value="P-loop containing nucleoside triphosphate hydrolases"/>
    <property type="match status" value="2"/>
</dbReference>
<dbReference type="Gene3D" id="3.40.50.300">
    <property type="entry name" value="P-loop containing nucleotide triphosphate hydrolases"/>
    <property type="match status" value="2"/>
</dbReference>
<feature type="domain" description="Helicase ATP-binding" evidence="11">
    <location>
        <begin position="292"/>
        <end position="475"/>
    </location>
</feature>
<feature type="compositionally biased region" description="Polar residues" evidence="10">
    <location>
        <begin position="15"/>
        <end position="25"/>
    </location>
</feature>
<sequence length="700" mass="77677">MSDEQWRGNIIDFSQPPTDASSSFDQGRAPVKGKGRGAAVYNNNNDDSDFRVGGGNSYSDENASYQESRNDSTSNRDYGNNRYNGSGNRFGGNDKPRYGRGDGDGSDRRWQGQSNRNNGDWDKRNRNKNDGETEDGGYDGNDGRNDRRDGPRRDRNDDRGGRGGGYGGGRNRRGGDDDYYGDATDENREDRGGRGNRRNNSDGNRDDGDGDKKNREIYIPPDEPNDENYLFGHDVSMGINFDKYDDIEVKVSGENAPLPIHSFESSGLRTLLVENIKKSGYQRPTPVQKYAIPIILSGRDLMACAQTGSGKTAAFVVPIIHTLLENPKELVRTGTSCEPHVIIISPTRELTSQIHQQVRKFALSSVLKSELVYGGTSVMHQGNRVSAGCHILVATPGRLLDFIGRGRVRLSSLRFFVLDEADRMLDMGFLPEIEKIVDHETMVPPEERQTLMFSATFPSEIQELAGRFLKNYLFLAVGIVGGACADVEQNFYQASGQPDKRKLLKELIQKQNETGSIEGTLVFVEQKRHTDFIAAFLSENNFPTTSIHGDRLQREREEALSDFKRGKMSILVATAVAARGLDIKNVAHVINFDLPKTIDEYVHRIGRTGRVGNRGKATSFFDPEHDTPITGDLVRILKQAGQPVPDWLECGGGSRSFAPGRGSRRFGGVDIRNNKDGYGESYDEVIGDAPPVQVEPEEEW</sequence>
<comment type="similarity">
    <text evidence="9">Belongs to the DEAD box helicase family.</text>
</comment>
<feature type="compositionally biased region" description="Basic and acidic residues" evidence="10">
    <location>
        <begin position="92"/>
        <end position="110"/>
    </location>
</feature>
<accession>A0A6P3Y4H2</accession>
<dbReference type="InterPro" id="IPR001650">
    <property type="entry name" value="Helicase_C-like"/>
</dbReference>
<evidence type="ECO:0000256" key="6">
    <source>
        <dbReference type="ARBA" id="ARBA00022884"/>
    </source>
</evidence>
<evidence type="ECO:0000313" key="15">
    <source>
        <dbReference type="RefSeq" id="XP_014485740.1"/>
    </source>
</evidence>
<evidence type="ECO:0000259" key="12">
    <source>
        <dbReference type="PROSITE" id="PS51194"/>
    </source>
</evidence>
<feature type="compositionally biased region" description="Basic and acidic residues" evidence="10">
    <location>
        <begin position="141"/>
        <end position="161"/>
    </location>
</feature>
<dbReference type="InterPro" id="IPR000629">
    <property type="entry name" value="RNA-helicase_DEAD-box_CS"/>
</dbReference>
<dbReference type="GO" id="GO:0003724">
    <property type="term" value="F:RNA helicase activity"/>
    <property type="evidence" value="ECO:0007669"/>
    <property type="project" value="UniProtKB-EC"/>
</dbReference>
<dbReference type="InterPro" id="IPR014001">
    <property type="entry name" value="Helicase_ATP-bd"/>
</dbReference>
<dbReference type="SMART" id="SM00490">
    <property type="entry name" value="HELICc"/>
    <property type="match status" value="1"/>
</dbReference>
<feature type="domain" description="Helicase C-terminal" evidence="12">
    <location>
        <begin position="503"/>
        <end position="652"/>
    </location>
</feature>
<dbReference type="OrthoDB" id="196131at2759"/>
<dbReference type="PANTHER" id="PTHR47958">
    <property type="entry name" value="ATP-DEPENDENT RNA HELICASE DBP3"/>
    <property type="match status" value="1"/>
</dbReference>
<protein>
    <recommendedName>
        <fullName evidence="1">RNA helicase</fullName>
        <ecNumber evidence="1">3.6.4.13</ecNumber>
    </recommendedName>
</protein>
<evidence type="ECO:0000259" key="11">
    <source>
        <dbReference type="PROSITE" id="PS51192"/>
    </source>
</evidence>
<feature type="short sequence motif" description="Q motif" evidence="8">
    <location>
        <begin position="261"/>
        <end position="289"/>
    </location>
</feature>
<gene>
    <name evidence="15" type="primary">LOC106750140</name>
</gene>
<dbReference type="Pfam" id="PF00270">
    <property type="entry name" value="DEAD"/>
    <property type="match status" value="1"/>
</dbReference>
<dbReference type="FunFam" id="3.40.50.300:FF:000397">
    <property type="entry name" value="Probable ATP-dependent RNA helicase DDX4"/>
    <property type="match status" value="1"/>
</dbReference>
<dbReference type="InterPro" id="IPR044763">
    <property type="entry name" value="Ded1/Dbp1_DEADc"/>
</dbReference>
<dbReference type="PROSITE" id="PS51195">
    <property type="entry name" value="Q_MOTIF"/>
    <property type="match status" value="1"/>
</dbReference>
<dbReference type="KEGG" id="dqu:106750140"/>
<evidence type="ECO:0000256" key="10">
    <source>
        <dbReference type="SAM" id="MobiDB-lite"/>
    </source>
</evidence>
<feature type="compositionally biased region" description="Basic and acidic residues" evidence="10">
    <location>
        <begin position="119"/>
        <end position="131"/>
    </location>
</feature>
<dbReference type="InterPro" id="IPR014014">
    <property type="entry name" value="RNA_helicase_DEAD_Q_motif"/>
</dbReference>
<feature type="region of interest" description="Disordered" evidence="10">
    <location>
        <begin position="1"/>
        <end position="228"/>
    </location>
</feature>
<feature type="compositionally biased region" description="Basic and acidic residues" evidence="10">
    <location>
        <begin position="185"/>
        <end position="216"/>
    </location>
</feature>
<dbReference type="GO" id="GO:0031047">
    <property type="term" value="P:regulatory ncRNA-mediated gene silencing"/>
    <property type="evidence" value="ECO:0007669"/>
    <property type="project" value="UniProtKB-ARBA"/>
</dbReference>
<feature type="compositionally biased region" description="Low complexity" evidence="10">
    <location>
        <begin position="75"/>
        <end position="91"/>
    </location>
</feature>
<evidence type="ECO:0000256" key="1">
    <source>
        <dbReference type="ARBA" id="ARBA00012552"/>
    </source>
</evidence>
<name>A0A6P3Y4H2_DINQU</name>
<dbReference type="EC" id="3.6.4.13" evidence="1"/>
<dbReference type="CDD" id="cd18787">
    <property type="entry name" value="SF2_C_DEAD"/>
    <property type="match status" value="1"/>
</dbReference>
<dbReference type="Proteomes" id="UP000515204">
    <property type="component" value="Unplaced"/>
</dbReference>
<dbReference type="AlphaFoldDB" id="A0A6P3Y4H2"/>
<dbReference type="InterPro" id="IPR011545">
    <property type="entry name" value="DEAD/DEAH_box_helicase_dom"/>
</dbReference>
<dbReference type="PROSITE" id="PS51192">
    <property type="entry name" value="HELICASE_ATP_BIND_1"/>
    <property type="match status" value="1"/>
</dbReference>
<feature type="domain" description="DEAD-box RNA helicase Q" evidence="13">
    <location>
        <begin position="261"/>
        <end position="289"/>
    </location>
</feature>
<evidence type="ECO:0000256" key="4">
    <source>
        <dbReference type="ARBA" id="ARBA00022806"/>
    </source>
</evidence>
<dbReference type="InterPro" id="IPR027417">
    <property type="entry name" value="P-loop_NTPase"/>
</dbReference>
<proteinExistence type="inferred from homology"/>
<keyword evidence="5 9" id="KW-0067">ATP-binding</keyword>
<dbReference type="RefSeq" id="XP_014485740.1">
    <property type="nucleotide sequence ID" value="XM_014630254.1"/>
</dbReference>
<evidence type="ECO:0000256" key="2">
    <source>
        <dbReference type="ARBA" id="ARBA00022741"/>
    </source>
</evidence>
<dbReference type="Pfam" id="PF00271">
    <property type="entry name" value="Helicase_C"/>
    <property type="match status" value="1"/>
</dbReference>
<dbReference type="GO" id="GO:0005524">
    <property type="term" value="F:ATP binding"/>
    <property type="evidence" value="ECO:0007669"/>
    <property type="project" value="UniProtKB-KW"/>
</dbReference>
<dbReference type="PROSITE" id="PS00039">
    <property type="entry name" value="DEAD_ATP_HELICASE"/>
    <property type="match status" value="1"/>
</dbReference>
<evidence type="ECO:0000313" key="14">
    <source>
        <dbReference type="Proteomes" id="UP000515204"/>
    </source>
</evidence>
<evidence type="ECO:0000256" key="3">
    <source>
        <dbReference type="ARBA" id="ARBA00022801"/>
    </source>
</evidence>
<keyword evidence="2 9" id="KW-0547">Nucleotide-binding</keyword>
<dbReference type="GO" id="GO:0003723">
    <property type="term" value="F:RNA binding"/>
    <property type="evidence" value="ECO:0007669"/>
    <property type="project" value="UniProtKB-KW"/>
</dbReference>
<feature type="compositionally biased region" description="Polar residues" evidence="10">
    <location>
        <begin position="57"/>
        <end position="73"/>
    </location>
</feature>
<evidence type="ECO:0000256" key="8">
    <source>
        <dbReference type="PROSITE-ProRule" id="PRU00552"/>
    </source>
</evidence>
<reference evidence="15" key="1">
    <citation type="submission" date="2025-08" db="UniProtKB">
        <authorList>
            <consortium name="RefSeq"/>
        </authorList>
    </citation>
    <scope>IDENTIFICATION</scope>
</reference>
<dbReference type="PROSITE" id="PS51194">
    <property type="entry name" value="HELICASE_CTER"/>
    <property type="match status" value="1"/>
</dbReference>
<comment type="catalytic activity">
    <reaction evidence="7">
        <text>ATP + H2O = ADP + phosphate + H(+)</text>
        <dbReference type="Rhea" id="RHEA:13065"/>
        <dbReference type="ChEBI" id="CHEBI:15377"/>
        <dbReference type="ChEBI" id="CHEBI:15378"/>
        <dbReference type="ChEBI" id="CHEBI:30616"/>
        <dbReference type="ChEBI" id="CHEBI:43474"/>
        <dbReference type="ChEBI" id="CHEBI:456216"/>
        <dbReference type="EC" id="3.6.4.13"/>
    </reaction>
</comment>
<dbReference type="GO" id="GO:0016787">
    <property type="term" value="F:hydrolase activity"/>
    <property type="evidence" value="ECO:0007669"/>
    <property type="project" value="UniProtKB-KW"/>
</dbReference>